<protein>
    <submittedName>
        <fullName evidence="2">Lactate dehydrogenase</fullName>
    </submittedName>
</protein>
<dbReference type="EMBL" id="CABPSI010000004">
    <property type="protein sequence ID" value="VVE31053.1"/>
    <property type="molecule type" value="Genomic_DNA"/>
</dbReference>
<organism evidence="2 3">
    <name type="scientific">Pandoraea iniqua</name>
    <dbReference type="NCBI Taxonomy" id="2508288"/>
    <lineage>
        <taxon>Bacteria</taxon>
        <taxon>Pseudomonadati</taxon>
        <taxon>Pseudomonadota</taxon>
        <taxon>Betaproteobacteria</taxon>
        <taxon>Burkholderiales</taxon>
        <taxon>Burkholderiaceae</taxon>
        <taxon>Pandoraea</taxon>
    </lineage>
</organism>
<keyword evidence="3" id="KW-1185">Reference proteome</keyword>
<proteinExistence type="predicted"/>
<feature type="region of interest" description="Disordered" evidence="1">
    <location>
        <begin position="31"/>
        <end position="52"/>
    </location>
</feature>
<dbReference type="AlphaFoldDB" id="A0A5E4X423"/>
<dbReference type="RefSeq" id="WP_150685235.1">
    <property type="nucleotide sequence ID" value="NZ_CABPSI010000004.1"/>
</dbReference>
<reference evidence="2 3" key="1">
    <citation type="submission" date="2019-08" db="EMBL/GenBank/DDBJ databases">
        <authorList>
            <person name="Peeters C."/>
        </authorList>
    </citation>
    <scope>NUCLEOTIDE SEQUENCE [LARGE SCALE GENOMIC DNA]</scope>
    <source>
        <strain evidence="2 3">LMG 31115</strain>
    </source>
</reference>
<evidence type="ECO:0000313" key="3">
    <source>
        <dbReference type="Proteomes" id="UP000333828"/>
    </source>
</evidence>
<name>A0A5E4X423_9BURK</name>
<evidence type="ECO:0000313" key="2">
    <source>
        <dbReference type="EMBL" id="VVE31053.1"/>
    </source>
</evidence>
<gene>
    <name evidence="2" type="ORF">PIN31115_03631</name>
</gene>
<accession>A0A5E4X423</accession>
<dbReference type="Proteomes" id="UP000333828">
    <property type="component" value="Unassembled WGS sequence"/>
</dbReference>
<sequence length="534" mass="56026">MTSLTPLSGLNATNATDSLNALNAGAVASRSNTTAVTTGRQDANAPPPPESTRVTISPAPLAANWPTYSQPVANGATLLWQQVPSDSLSLRMSGNVTTSALGNRLEKLGSGMLNAIAKGTTSYTQTVIRSTSAVPPSDTDLAVQQAQLQANADNRFALTITTASGAKVSVSLGSNDDGLSATFSVANGTLTDTERDAIGKLADAFQSAVTGLAKQPPTVDFSGLTGFDTSVLTSVDLKATLDANRTPQTFAFHADATQRSLSASGAVGTFDVKVDLTNLQVIGSKQAQAEAIDAWLTRFDTAQTRGNGDAATMAMFKSAFSAMNSNYPPAPPLPRIPLSGTDRATLSGLADFTASISQTQHSPNPLHRNEVDGFDYKISQQTAIGGKDMLNRTIKQQTQADLSASYHRSLWVGVPLNLTTDPKTQNYEYVTVKDSAQSVTDIGYRDGLLDHATASRSASQSKNVKRYELAKLVSDVTTPASASHISNLTALLQSSMQREAGKSANDVANVENDNASRRAAQARIALEIDPAKIS</sequence>
<feature type="compositionally biased region" description="Polar residues" evidence="1">
    <location>
        <begin position="31"/>
        <end position="41"/>
    </location>
</feature>
<evidence type="ECO:0000256" key="1">
    <source>
        <dbReference type="SAM" id="MobiDB-lite"/>
    </source>
</evidence>